<dbReference type="InterPro" id="IPR004089">
    <property type="entry name" value="MCPsignal_dom"/>
</dbReference>
<dbReference type="PRINTS" id="PR00260">
    <property type="entry name" value="CHEMTRNSDUCR"/>
</dbReference>
<dbReference type="SMART" id="SM00283">
    <property type="entry name" value="MA"/>
    <property type="match status" value="1"/>
</dbReference>
<dbReference type="PROSITE" id="PS50111">
    <property type="entry name" value="CHEMOTAXIS_TRANSDUC_2"/>
    <property type="match status" value="1"/>
</dbReference>
<dbReference type="PANTHER" id="PTHR32089:SF112">
    <property type="entry name" value="LYSOZYME-LIKE PROTEIN-RELATED"/>
    <property type="match status" value="1"/>
</dbReference>
<dbReference type="Proteomes" id="UP000476064">
    <property type="component" value="Chromosome"/>
</dbReference>
<accession>A0A6C0G3T8</accession>
<dbReference type="PANTHER" id="PTHR32089">
    <property type="entry name" value="METHYL-ACCEPTING CHEMOTAXIS PROTEIN MCPB"/>
    <property type="match status" value="1"/>
</dbReference>
<dbReference type="CDD" id="cd06225">
    <property type="entry name" value="HAMP"/>
    <property type="match status" value="1"/>
</dbReference>
<dbReference type="GO" id="GO:0005886">
    <property type="term" value="C:plasma membrane"/>
    <property type="evidence" value="ECO:0007669"/>
    <property type="project" value="UniProtKB-SubCell"/>
</dbReference>
<evidence type="ECO:0000259" key="8">
    <source>
        <dbReference type="PROSITE" id="PS50111"/>
    </source>
</evidence>
<dbReference type="InterPro" id="IPR024478">
    <property type="entry name" value="HlyB_4HB_MCP"/>
</dbReference>
<dbReference type="CDD" id="cd11386">
    <property type="entry name" value="MCP_signal"/>
    <property type="match status" value="1"/>
</dbReference>
<dbReference type="Pfam" id="PF00672">
    <property type="entry name" value="HAMP"/>
    <property type="match status" value="1"/>
</dbReference>
<evidence type="ECO:0000256" key="3">
    <source>
        <dbReference type="ARBA" id="ARBA00023136"/>
    </source>
</evidence>
<dbReference type="GO" id="GO:0007165">
    <property type="term" value="P:signal transduction"/>
    <property type="evidence" value="ECO:0007669"/>
    <property type="project" value="UniProtKB-KW"/>
</dbReference>
<evidence type="ECO:0000256" key="4">
    <source>
        <dbReference type="ARBA" id="ARBA00023224"/>
    </source>
</evidence>
<evidence type="ECO:0000313" key="10">
    <source>
        <dbReference type="EMBL" id="QHT62074.1"/>
    </source>
</evidence>
<evidence type="ECO:0000256" key="1">
    <source>
        <dbReference type="ARBA" id="ARBA00004236"/>
    </source>
</evidence>
<evidence type="ECO:0000256" key="5">
    <source>
        <dbReference type="ARBA" id="ARBA00029447"/>
    </source>
</evidence>
<feature type="domain" description="HAMP" evidence="9">
    <location>
        <begin position="205"/>
        <end position="257"/>
    </location>
</feature>
<evidence type="ECO:0000256" key="7">
    <source>
        <dbReference type="SAM" id="Phobius"/>
    </source>
</evidence>
<feature type="transmembrane region" description="Helical" evidence="7">
    <location>
        <begin position="184"/>
        <end position="203"/>
    </location>
</feature>
<dbReference type="GO" id="GO:0004888">
    <property type="term" value="F:transmembrane signaling receptor activity"/>
    <property type="evidence" value="ECO:0007669"/>
    <property type="project" value="InterPro"/>
</dbReference>
<keyword evidence="11" id="KW-1185">Reference proteome</keyword>
<protein>
    <submittedName>
        <fullName evidence="10">Methyl-accepting chemotaxis protein</fullName>
    </submittedName>
</protein>
<dbReference type="InterPro" id="IPR003660">
    <property type="entry name" value="HAMP_dom"/>
</dbReference>
<dbReference type="KEGG" id="plyc:GXP70_20225"/>
<evidence type="ECO:0000256" key="2">
    <source>
        <dbReference type="ARBA" id="ARBA00022475"/>
    </source>
</evidence>
<dbReference type="AlphaFoldDB" id="A0A6C0G3T8"/>
<dbReference type="SUPFAM" id="SSF58104">
    <property type="entry name" value="Methyl-accepting chemotaxis protein (MCP) signaling domain"/>
    <property type="match status" value="1"/>
</dbReference>
<proteinExistence type="inferred from homology"/>
<evidence type="ECO:0000313" key="11">
    <source>
        <dbReference type="Proteomes" id="UP000476064"/>
    </source>
</evidence>
<dbReference type="InterPro" id="IPR004090">
    <property type="entry name" value="Chemotax_Me-accpt_rcpt"/>
</dbReference>
<dbReference type="RefSeq" id="WP_162358508.1">
    <property type="nucleotide sequence ID" value="NZ_CP048209.1"/>
</dbReference>
<organism evidence="10 11">
    <name type="scientific">Paenibacillus lycopersici</name>
    <dbReference type="NCBI Taxonomy" id="2704462"/>
    <lineage>
        <taxon>Bacteria</taxon>
        <taxon>Bacillati</taxon>
        <taxon>Bacillota</taxon>
        <taxon>Bacilli</taxon>
        <taxon>Bacillales</taxon>
        <taxon>Paenibacillaceae</taxon>
        <taxon>Paenibacillus</taxon>
    </lineage>
</organism>
<keyword evidence="3 7" id="KW-0472">Membrane</keyword>
<reference evidence="10 11" key="1">
    <citation type="submission" date="2020-01" db="EMBL/GenBank/DDBJ databases">
        <title>Paenibacillus sp. nov., isolated from tomato rhizosphere.</title>
        <authorList>
            <person name="Weon H.-Y."/>
            <person name="Lee S.A."/>
        </authorList>
    </citation>
    <scope>NUCLEOTIDE SEQUENCE [LARGE SCALE GENOMIC DNA]</scope>
    <source>
        <strain evidence="10 11">12200R-189</strain>
    </source>
</reference>
<name>A0A6C0G3T8_9BACL</name>
<dbReference type="Pfam" id="PF00015">
    <property type="entry name" value="MCPsignal"/>
    <property type="match status" value="1"/>
</dbReference>
<keyword evidence="4 6" id="KW-0807">Transducer</keyword>
<keyword evidence="2" id="KW-1003">Cell membrane</keyword>
<dbReference type="Gene3D" id="1.10.287.950">
    <property type="entry name" value="Methyl-accepting chemotaxis protein"/>
    <property type="match status" value="1"/>
</dbReference>
<comment type="subcellular location">
    <subcellularLocation>
        <location evidence="1">Cell membrane</location>
    </subcellularLocation>
</comment>
<evidence type="ECO:0000256" key="6">
    <source>
        <dbReference type="PROSITE-ProRule" id="PRU00284"/>
    </source>
</evidence>
<keyword evidence="7" id="KW-0812">Transmembrane</keyword>
<sequence length="520" mass="55709">MKISMRLKLLASFLLILALLMSVAFISIIKMNALQSSVSVVQGNWLPSILKIDEIKLNFANIEIGAYDAALQQNAGQMNESKQALNDTIRTMNQNLDEYEQLIISPTERTIYDELVANAKSYTDQVASINETQSTGERMKTIDDALASSQKVNNDLQKWIDFNNTGSKAEVEHARDINQGGRTLIIVFSIIAVLAGLSLAVYISESLVRTIRKIVHVAVNVSKGDLREKAAVRSRDEIGELAAAFGTMIDNLRTLIGQTLDSAQSAAAAAEQISATTEEIAKGSTDQAESAQTINELVREMSAASSTVAANATSVAGISEETRQGAEKGAEAIQTSIRSMDRLSQQMQLLEQDSHKIGQIIEVINEIAEQTNLLALNAAIEAARAGDQGRGFAVVADEVRKLAERSGEATKQIATIIKGMQDNTEQSVKAVEEAASLSASTGRTFENIVHMVSDTAARIQEIAAASEEQSAQTGDVMAAVEAIATSSEEAAAASEQMASSSQALARLADELNQNVSVFKV</sequence>
<feature type="domain" description="Methyl-accepting transducer" evidence="8">
    <location>
        <begin position="262"/>
        <end position="498"/>
    </location>
</feature>
<dbReference type="Pfam" id="PF12729">
    <property type="entry name" value="4HB_MCP_1"/>
    <property type="match status" value="1"/>
</dbReference>
<dbReference type="EMBL" id="CP048209">
    <property type="protein sequence ID" value="QHT62074.1"/>
    <property type="molecule type" value="Genomic_DNA"/>
</dbReference>
<dbReference type="SMART" id="SM00304">
    <property type="entry name" value="HAMP"/>
    <property type="match status" value="1"/>
</dbReference>
<keyword evidence="7" id="KW-1133">Transmembrane helix</keyword>
<dbReference type="PROSITE" id="PS50885">
    <property type="entry name" value="HAMP"/>
    <property type="match status" value="1"/>
</dbReference>
<dbReference type="GO" id="GO:0006935">
    <property type="term" value="P:chemotaxis"/>
    <property type="evidence" value="ECO:0007669"/>
    <property type="project" value="InterPro"/>
</dbReference>
<comment type="similarity">
    <text evidence="5">Belongs to the methyl-accepting chemotaxis (MCP) protein family.</text>
</comment>
<gene>
    <name evidence="10" type="ORF">GXP70_20225</name>
</gene>
<evidence type="ECO:0000259" key="9">
    <source>
        <dbReference type="PROSITE" id="PS50885"/>
    </source>
</evidence>
<dbReference type="FunFam" id="1.10.287.950:FF:000001">
    <property type="entry name" value="Methyl-accepting chemotaxis sensory transducer"/>
    <property type="match status" value="1"/>
</dbReference>